<dbReference type="GO" id="GO:0002250">
    <property type="term" value="P:adaptive immune response"/>
    <property type="evidence" value="ECO:0007669"/>
    <property type="project" value="UniProtKB-KW"/>
</dbReference>
<evidence type="ECO:0000256" key="5">
    <source>
        <dbReference type="SAM" id="SignalP"/>
    </source>
</evidence>
<organism evidence="7 8">
    <name type="scientific">Rattus norvegicus</name>
    <name type="common">Rat</name>
    <dbReference type="NCBI Taxonomy" id="10116"/>
    <lineage>
        <taxon>Eukaryota</taxon>
        <taxon>Metazoa</taxon>
        <taxon>Chordata</taxon>
        <taxon>Craniata</taxon>
        <taxon>Vertebrata</taxon>
        <taxon>Euteleostomi</taxon>
        <taxon>Mammalia</taxon>
        <taxon>Eutheria</taxon>
        <taxon>Euarchontoglires</taxon>
        <taxon>Glires</taxon>
        <taxon>Rodentia</taxon>
        <taxon>Myomorpha</taxon>
        <taxon>Muroidea</taxon>
        <taxon>Muridae</taxon>
        <taxon>Murinae</taxon>
        <taxon>Rattus</taxon>
    </lineage>
</organism>
<dbReference type="SUPFAM" id="SSF48726">
    <property type="entry name" value="Immunoglobulin"/>
    <property type="match status" value="1"/>
</dbReference>
<feature type="domain" description="Immunoglobulin V-set" evidence="6">
    <location>
        <begin position="37"/>
        <end position="113"/>
    </location>
</feature>
<dbReference type="InterPro" id="IPR036179">
    <property type="entry name" value="Ig-like_dom_sf"/>
</dbReference>
<name>A6IF18_RAT</name>
<evidence type="ECO:0000313" key="8">
    <source>
        <dbReference type="Proteomes" id="UP000234681"/>
    </source>
</evidence>
<sequence length="113" mass="13275">MHCKLFYCMTFLFWTASSMDSGVIQSPRHLVKGKEQKARMQCTPIKEHSYVYWYYKKLGEDLKFLVYFQNTDIMDKTDMIKKIISAECFTNKTCTIEIKSSKLTDSAVYYCAS</sequence>
<keyword evidence="1 5" id="KW-0732">Signal</keyword>
<dbReference type="SMART" id="SM00406">
    <property type="entry name" value="IGv"/>
    <property type="match status" value="1"/>
</dbReference>
<dbReference type="InterPro" id="IPR013783">
    <property type="entry name" value="Ig-like_fold"/>
</dbReference>
<dbReference type="Gene3D" id="2.60.40.10">
    <property type="entry name" value="Immunoglobulins"/>
    <property type="match status" value="1"/>
</dbReference>
<evidence type="ECO:0000256" key="2">
    <source>
        <dbReference type="ARBA" id="ARBA00022859"/>
    </source>
</evidence>
<protein>
    <submittedName>
        <fullName evidence="7">RCG28228</fullName>
    </submittedName>
</protein>
<evidence type="ECO:0000313" key="7">
    <source>
        <dbReference type="EMBL" id="EDM15455.1"/>
    </source>
</evidence>
<dbReference type="PANTHER" id="PTHR23268:SF46">
    <property type="entry name" value="IMMUNOGLOBULIN V-SET DOMAIN-CONTAINING PROTEIN"/>
    <property type="match status" value="1"/>
</dbReference>
<reference evidence="8" key="1">
    <citation type="submission" date="2005-09" db="EMBL/GenBank/DDBJ databases">
        <authorList>
            <person name="Mural R.J."/>
            <person name="Li P.W."/>
            <person name="Adams M.D."/>
            <person name="Amanatides P.G."/>
            <person name="Baden-Tillson H."/>
            <person name="Barnstead M."/>
            <person name="Chin S.H."/>
            <person name="Dew I."/>
            <person name="Evans C.A."/>
            <person name="Ferriera S."/>
            <person name="Flanigan M."/>
            <person name="Fosler C."/>
            <person name="Glodek A."/>
            <person name="Gu Z."/>
            <person name="Holt R.A."/>
            <person name="Jennings D."/>
            <person name="Kraft C.L."/>
            <person name="Lu F."/>
            <person name="Nguyen T."/>
            <person name="Nusskern D.R."/>
            <person name="Pfannkoch C.M."/>
            <person name="Sitter C."/>
            <person name="Sutton G.G."/>
            <person name="Venter J.C."/>
            <person name="Wang Z."/>
            <person name="Woodage T."/>
            <person name="Zheng X.H."/>
            <person name="Zhong F."/>
        </authorList>
    </citation>
    <scope>NUCLEOTIDE SEQUENCE [LARGE SCALE GENOMIC DNA]</scope>
    <source>
        <strain>BN</strain>
        <strain evidence="8">Sprague-Dawley</strain>
    </source>
</reference>
<evidence type="ECO:0000256" key="3">
    <source>
        <dbReference type="ARBA" id="ARBA00023130"/>
    </source>
</evidence>
<feature type="non-terminal residue" evidence="7">
    <location>
        <position position="113"/>
    </location>
</feature>
<gene>
    <name evidence="7" type="ORF">rCG_28228</name>
</gene>
<keyword evidence="2" id="KW-0391">Immunity</keyword>
<dbReference type="Proteomes" id="UP000234681">
    <property type="component" value="Chromosome 4"/>
</dbReference>
<dbReference type="InterPro" id="IPR013106">
    <property type="entry name" value="Ig_V-set"/>
</dbReference>
<proteinExistence type="predicted"/>
<evidence type="ECO:0000256" key="1">
    <source>
        <dbReference type="ARBA" id="ARBA00022729"/>
    </source>
</evidence>
<dbReference type="Pfam" id="PF07686">
    <property type="entry name" value="V-set"/>
    <property type="match status" value="1"/>
</dbReference>
<evidence type="ECO:0000256" key="4">
    <source>
        <dbReference type="ARBA" id="ARBA00023319"/>
    </source>
</evidence>
<evidence type="ECO:0000259" key="6">
    <source>
        <dbReference type="SMART" id="SM00406"/>
    </source>
</evidence>
<dbReference type="EMBL" id="CH473959">
    <property type="protein sequence ID" value="EDM15455.1"/>
    <property type="molecule type" value="Genomic_DNA"/>
</dbReference>
<dbReference type="AlphaFoldDB" id="A6IF18"/>
<dbReference type="PANTHER" id="PTHR23268">
    <property type="entry name" value="T-CELL RECEPTOR BETA CHAIN"/>
    <property type="match status" value="1"/>
</dbReference>
<accession>A6IF18</accession>
<feature type="chain" id="PRO_5039928741" evidence="5">
    <location>
        <begin position="22"/>
        <end position="113"/>
    </location>
</feature>
<dbReference type="InterPro" id="IPR050413">
    <property type="entry name" value="TCR_beta_variable"/>
</dbReference>
<keyword evidence="3" id="KW-1064">Adaptive immunity</keyword>
<feature type="signal peptide" evidence="5">
    <location>
        <begin position="1"/>
        <end position="21"/>
    </location>
</feature>
<keyword evidence="4" id="KW-0393">Immunoglobulin domain</keyword>